<dbReference type="Pfam" id="PF00005">
    <property type="entry name" value="ABC_tran"/>
    <property type="match status" value="2"/>
</dbReference>
<sequence>MPADNEVPPIVEMRGITIRFPGVLALDDVDFTLRPGEVHSLMGENGAGKSTLIKALTGVYAIDSGTIRVAGEQRTFHSASDAQEAGISTVYQEVNLCGNLTVAENVMLGHEPRKGGGIDWRATQREAARHMESLGLAIDPRSMLASHSIAIQQLVAIIRAMVLEAKVLILDEPTSSLDRGEVEQLFDVIRDLRSQGVAILFVSHFLDQVYEISDRITVLRNGALVGEHPVEELPRDALVTKMIGRELEDLATLEKSSHRAIDRTGAPVVRAEGLGRRGVLEPADLDVYEGEVVGIAGLLGSGRTELVRLLYGADRPDAGRLEVRGAPAKVHSPRHAIDHRIAFSSENRREEGVVADLTVAENIVLGMQARQGWMRKVPRKDQDAVVAEYIEALGVRPANPHALVGNLSGGNQQKVLLARWLATAPELLILDEPTRGIDVGAKADIQKKVSELSSQGLSVIFISSELEEVLRLAQRVAVMRDRRKIGELDSTQVDLDGLIDYIANAGEGSAA</sequence>
<dbReference type="CDD" id="cd03216">
    <property type="entry name" value="ABC_Carb_Monos_I"/>
    <property type="match status" value="1"/>
</dbReference>
<keyword evidence="1" id="KW-0813">Transport</keyword>
<evidence type="ECO:0000313" key="6">
    <source>
        <dbReference type="EMBL" id="MDN4476691.1"/>
    </source>
</evidence>
<dbReference type="RefSeq" id="WP_301135287.1">
    <property type="nucleotide sequence ID" value="NZ_JAUHPW010000010.1"/>
</dbReference>
<evidence type="ECO:0000256" key="3">
    <source>
        <dbReference type="ARBA" id="ARBA00022741"/>
    </source>
</evidence>
<name>A0ABT8GC29_9MICO</name>
<dbReference type="GO" id="GO:0005524">
    <property type="term" value="F:ATP binding"/>
    <property type="evidence" value="ECO:0007669"/>
    <property type="project" value="UniProtKB-KW"/>
</dbReference>
<dbReference type="Proteomes" id="UP001172728">
    <property type="component" value="Unassembled WGS sequence"/>
</dbReference>
<feature type="domain" description="ABC transporter" evidence="5">
    <location>
        <begin position="11"/>
        <end position="246"/>
    </location>
</feature>
<accession>A0ABT8GC29</accession>
<comment type="caution">
    <text evidence="6">The sequence shown here is derived from an EMBL/GenBank/DDBJ whole genome shotgun (WGS) entry which is preliminary data.</text>
</comment>
<evidence type="ECO:0000256" key="4">
    <source>
        <dbReference type="ARBA" id="ARBA00022840"/>
    </source>
</evidence>
<keyword evidence="2" id="KW-0677">Repeat</keyword>
<dbReference type="PANTHER" id="PTHR43790">
    <property type="entry name" value="CARBOHYDRATE TRANSPORT ATP-BINDING PROTEIN MG119-RELATED"/>
    <property type="match status" value="1"/>
</dbReference>
<keyword evidence="4 6" id="KW-0067">ATP-binding</keyword>
<evidence type="ECO:0000313" key="7">
    <source>
        <dbReference type="Proteomes" id="UP001172728"/>
    </source>
</evidence>
<dbReference type="InterPro" id="IPR017871">
    <property type="entry name" value="ABC_transporter-like_CS"/>
</dbReference>
<dbReference type="InterPro" id="IPR003439">
    <property type="entry name" value="ABC_transporter-like_ATP-bd"/>
</dbReference>
<dbReference type="PROSITE" id="PS00211">
    <property type="entry name" value="ABC_TRANSPORTER_1"/>
    <property type="match status" value="1"/>
</dbReference>
<protein>
    <submittedName>
        <fullName evidence="6">Sugar ABC transporter ATP-binding protein</fullName>
    </submittedName>
</protein>
<dbReference type="SUPFAM" id="SSF52540">
    <property type="entry name" value="P-loop containing nucleoside triphosphate hydrolases"/>
    <property type="match status" value="2"/>
</dbReference>
<dbReference type="InterPro" id="IPR050107">
    <property type="entry name" value="ABC_carbohydrate_import_ATPase"/>
</dbReference>
<dbReference type="EMBL" id="JAUHPW010000010">
    <property type="protein sequence ID" value="MDN4476691.1"/>
    <property type="molecule type" value="Genomic_DNA"/>
</dbReference>
<keyword evidence="7" id="KW-1185">Reference proteome</keyword>
<dbReference type="InterPro" id="IPR027417">
    <property type="entry name" value="P-loop_NTPase"/>
</dbReference>
<evidence type="ECO:0000256" key="1">
    <source>
        <dbReference type="ARBA" id="ARBA00022448"/>
    </source>
</evidence>
<dbReference type="SMART" id="SM00382">
    <property type="entry name" value="AAA"/>
    <property type="match status" value="2"/>
</dbReference>
<dbReference type="PANTHER" id="PTHR43790:SF9">
    <property type="entry name" value="GALACTOFURANOSE TRANSPORTER ATP-BINDING PROTEIN YTFR"/>
    <property type="match status" value="1"/>
</dbReference>
<dbReference type="InterPro" id="IPR003593">
    <property type="entry name" value="AAA+_ATPase"/>
</dbReference>
<evidence type="ECO:0000256" key="2">
    <source>
        <dbReference type="ARBA" id="ARBA00022737"/>
    </source>
</evidence>
<feature type="domain" description="ABC transporter" evidence="5">
    <location>
        <begin position="258"/>
        <end position="506"/>
    </location>
</feature>
<dbReference type="Gene3D" id="3.40.50.300">
    <property type="entry name" value="P-loop containing nucleotide triphosphate hydrolases"/>
    <property type="match status" value="2"/>
</dbReference>
<dbReference type="CDD" id="cd03215">
    <property type="entry name" value="ABC_Carb_Monos_II"/>
    <property type="match status" value="1"/>
</dbReference>
<gene>
    <name evidence="6" type="ORF">QQX09_12585</name>
</gene>
<dbReference type="PROSITE" id="PS50893">
    <property type="entry name" value="ABC_TRANSPORTER_2"/>
    <property type="match status" value="2"/>
</dbReference>
<evidence type="ECO:0000259" key="5">
    <source>
        <dbReference type="PROSITE" id="PS50893"/>
    </source>
</evidence>
<keyword evidence="3" id="KW-0547">Nucleotide-binding</keyword>
<organism evidence="6 7">
    <name type="scientific">Demequina litoralis</name>
    <dbReference type="NCBI Taxonomy" id="3051660"/>
    <lineage>
        <taxon>Bacteria</taxon>
        <taxon>Bacillati</taxon>
        <taxon>Actinomycetota</taxon>
        <taxon>Actinomycetes</taxon>
        <taxon>Micrococcales</taxon>
        <taxon>Demequinaceae</taxon>
        <taxon>Demequina</taxon>
    </lineage>
</organism>
<proteinExistence type="predicted"/>
<reference evidence="6" key="1">
    <citation type="submission" date="2023-06" db="EMBL/GenBank/DDBJ databases">
        <title>Sysu t00192.</title>
        <authorList>
            <person name="Gao L."/>
            <person name="Fang B.-Z."/>
            <person name="Li W.-J."/>
        </authorList>
    </citation>
    <scope>NUCLEOTIDE SEQUENCE</scope>
    <source>
        <strain evidence="6">SYSU T00192</strain>
    </source>
</reference>